<dbReference type="HOGENOM" id="CLU_008874_0_0_1"/>
<feature type="coiled-coil region" evidence="7">
    <location>
        <begin position="705"/>
        <end position="740"/>
    </location>
</feature>
<proteinExistence type="inferred from homology"/>
<dbReference type="PANTHER" id="PTHR23183">
    <property type="entry name" value="NOP14"/>
    <property type="match status" value="1"/>
</dbReference>
<dbReference type="OrthoDB" id="441771at2759"/>
<feature type="region of interest" description="Disordered" evidence="8">
    <location>
        <begin position="136"/>
        <end position="177"/>
    </location>
</feature>
<protein>
    <submittedName>
        <fullName evidence="9">Putative small subunit rRNA processome component</fullName>
    </submittedName>
</protein>
<dbReference type="GO" id="GO:0032040">
    <property type="term" value="C:small-subunit processome"/>
    <property type="evidence" value="ECO:0007669"/>
    <property type="project" value="InterPro"/>
</dbReference>
<dbReference type="GO" id="GO:0030490">
    <property type="term" value="P:maturation of SSU-rRNA"/>
    <property type="evidence" value="ECO:0007669"/>
    <property type="project" value="TreeGrafter"/>
</dbReference>
<keyword evidence="10" id="KW-1185">Reference proteome</keyword>
<keyword evidence="3" id="KW-0690">Ribosome biogenesis</keyword>
<name>M3JAK5_CANMX</name>
<comment type="similarity">
    <text evidence="2">Belongs to the NOP14 family.</text>
</comment>
<comment type="function">
    <text evidence="6">Involved in nucleolar processing of pre-18S ribosomal RNA. Has a role in the nuclear export of 40S pre-ribosomal subunit to the cytoplasm.</text>
</comment>
<feature type="region of interest" description="Disordered" evidence="8">
    <location>
        <begin position="763"/>
        <end position="785"/>
    </location>
</feature>
<feature type="compositionally biased region" description="Acidic residues" evidence="8">
    <location>
        <begin position="156"/>
        <end position="168"/>
    </location>
</feature>
<feature type="compositionally biased region" description="Acidic residues" evidence="8">
    <location>
        <begin position="321"/>
        <end position="340"/>
    </location>
</feature>
<dbReference type="Pfam" id="PF04147">
    <property type="entry name" value="Nop14"/>
    <property type="match status" value="1"/>
</dbReference>
<dbReference type="EMBL" id="AOGT01000799">
    <property type="protein sequence ID" value="EMG49138.1"/>
    <property type="molecule type" value="Genomic_DNA"/>
</dbReference>
<feature type="compositionally biased region" description="Basic and acidic residues" evidence="8">
    <location>
        <begin position="768"/>
        <end position="778"/>
    </location>
</feature>
<evidence type="ECO:0000256" key="8">
    <source>
        <dbReference type="SAM" id="MobiDB-lite"/>
    </source>
</evidence>
<evidence type="ECO:0000313" key="10">
    <source>
        <dbReference type="Proteomes" id="UP000011777"/>
    </source>
</evidence>
<keyword evidence="7" id="KW-0175">Coiled coil</keyword>
<gene>
    <name evidence="9" type="ORF">G210_0171</name>
</gene>
<comment type="caution">
    <text evidence="9">The sequence shown here is derived from an EMBL/GenBank/DDBJ whole genome shotgun (WGS) entry which is preliminary data.</text>
</comment>
<dbReference type="OMA" id="KSCWPSL"/>
<keyword evidence="5" id="KW-0539">Nucleus</keyword>
<evidence type="ECO:0000256" key="6">
    <source>
        <dbReference type="ARBA" id="ARBA00024695"/>
    </source>
</evidence>
<dbReference type="Proteomes" id="UP000011777">
    <property type="component" value="Unassembled WGS sequence"/>
</dbReference>
<dbReference type="AlphaFoldDB" id="M3JAK5"/>
<feature type="region of interest" description="Disordered" evidence="8">
    <location>
        <begin position="277"/>
        <end position="365"/>
    </location>
</feature>
<feature type="region of interest" description="Disordered" evidence="8">
    <location>
        <begin position="13"/>
        <end position="46"/>
    </location>
</feature>
<dbReference type="STRING" id="1245528.M3JAK5"/>
<evidence type="ECO:0000256" key="3">
    <source>
        <dbReference type="ARBA" id="ARBA00022517"/>
    </source>
</evidence>
<evidence type="ECO:0000313" key="9">
    <source>
        <dbReference type="EMBL" id="EMG49138.1"/>
    </source>
</evidence>
<feature type="compositionally biased region" description="Basic and acidic residues" evidence="8">
    <location>
        <begin position="277"/>
        <end position="320"/>
    </location>
</feature>
<organism evidence="9 10">
    <name type="scientific">Candida maltosa (strain Xu316)</name>
    <name type="common">Yeast</name>
    <dbReference type="NCBI Taxonomy" id="1245528"/>
    <lineage>
        <taxon>Eukaryota</taxon>
        <taxon>Fungi</taxon>
        <taxon>Dikarya</taxon>
        <taxon>Ascomycota</taxon>
        <taxon>Saccharomycotina</taxon>
        <taxon>Pichiomycetes</taxon>
        <taxon>Debaryomycetaceae</taxon>
        <taxon>Candida/Lodderomyces clade</taxon>
        <taxon>Candida</taxon>
    </lineage>
</organism>
<reference evidence="9 10" key="1">
    <citation type="submission" date="2013-02" db="EMBL/GenBank/DDBJ databases">
        <title>Genome sequence of Candida maltosa Xu316, a potential industrial strain for xylitol and ethanol production.</title>
        <authorList>
            <person name="Yu J."/>
            <person name="Wang Q."/>
            <person name="Geng X."/>
            <person name="Bao W."/>
            <person name="He P."/>
            <person name="Cai J."/>
        </authorList>
    </citation>
    <scope>NUCLEOTIDE SEQUENCE [LARGE SCALE GENOMIC DNA]</scope>
    <source>
        <strain evidence="10">Xu316</strain>
    </source>
</reference>
<sequence>MAGSQLKQLKAALKEKGLIGQTNTSKKSKKSKTNNRNEINRDEKLQNLNNIRTQFNKFDQKINRSKHDVSIIHQGKFVKAGSKEHNATSSKNGAMLRQMKMQYDLEKHQSGKTGGFLDKRFGENDAHLSKEEKMLARFTKERQSNSKKRGLFSLASDDEQQSDEDDDGGFSLTHGGAALSLDEEETIKYVDEDTLQPAKKKSKNEVMKEIIAKSKFYKHQRQQEFAKTQDQIEELDDEFGDVMDDLRSVQTKGNAFSTKTPEQIEYDSKVRELTYDRRAVPADRTKTDEEIRKEHEEKMKKLEADRLRRMEGFVDDRDTQGDDLDDDFWGGEDSDNEEDGFTVKDSDNESGNEGDEDSSRSASSKLPAVVMPFTVEEFIKEMSTIDLSKQPEYIKKICETYKPNLGHGNKEKMNKFVGILFEYILHLADNFQDFEPFVVILKKLAESYNEHLVETVRQHIDLIHNKVGQALTPGDLVFFVVIAYLFSSSDHYHIVITPSLILMNEILSNIIYHPRDLSNIAQGIFLVDVLLAYQRFAKRFDPEVINFIEHAVFMISPEPEKINISKMLSISETAAKNANVQFCMNKSEKFADQQPLSIKSLFSEDLNKSLLIIKLISIMNKCVTLWKEKSSLIEILDSFISILKHITKYNATVSGPLLTKFTKLHDNLVKDRKPLALQHHRALAIATFAPKFEENFNPDKKSYDLDRERQELSKVKYELKKEKKAALKDIRQENKFLAREQIAEKKDMYDQYHKKMAGIVNSIQSEEGAEKNQYEREKKQRKGRR</sequence>
<keyword evidence="4" id="KW-0698">rRNA processing</keyword>
<dbReference type="PANTHER" id="PTHR23183:SF0">
    <property type="entry name" value="NUCLEOLAR PROTEIN 14"/>
    <property type="match status" value="1"/>
</dbReference>
<evidence type="ECO:0000256" key="4">
    <source>
        <dbReference type="ARBA" id="ARBA00022552"/>
    </source>
</evidence>
<evidence type="ECO:0000256" key="2">
    <source>
        <dbReference type="ARBA" id="ARBA00007466"/>
    </source>
</evidence>
<evidence type="ECO:0000256" key="7">
    <source>
        <dbReference type="SAM" id="Coils"/>
    </source>
</evidence>
<evidence type="ECO:0000256" key="5">
    <source>
        <dbReference type="ARBA" id="ARBA00023242"/>
    </source>
</evidence>
<dbReference type="eggNOG" id="KOG2147">
    <property type="taxonomic scope" value="Eukaryota"/>
</dbReference>
<comment type="subcellular location">
    <subcellularLocation>
        <location evidence="1">Nucleus</location>
        <location evidence="1">Nucleolus</location>
    </subcellularLocation>
</comment>
<accession>M3JAK5</accession>
<dbReference type="InterPro" id="IPR007276">
    <property type="entry name" value="Nop14"/>
</dbReference>
<dbReference type="GO" id="GO:0030692">
    <property type="term" value="C:Noc4p-Nop14p complex"/>
    <property type="evidence" value="ECO:0007669"/>
    <property type="project" value="TreeGrafter"/>
</dbReference>
<evidence type="ECO:0000256" key="1">
    <source>
        <dbReference type="ARBA" id="ARBA00004604"/>
    </source>
</evidence>